<keyword evidence="7" id="KW-0472">Membrane</keyword>
<feature type="transmembrane region" description="Helical" evidence="7">
    <location>
        <begin position="12"/>
        <end position="28"/>
    </location>
</feature>
<evidence type="ECO:0000256" key="6">
    <source>
        <dbReference type="PIRSR" id="PIRSR602401-1"/>
    </source>
</evidence>
<evidence type="ECO:0000256" key="2">
    <source>
        <dbReference type="ARBA" id="ARBA00023026"/>
    </source>
</evidence>
<dbReference type="PANTHER" id="PTHR24305:SF168">
    <property type="entry name" value="P450, PUTATIVE (EUROFUNG)-RELATED"/>
    <property type="match status" value="1"/>
</dbReference>
<keyword evidence="6" id="KW-0408">Iron</keyword>
<dbReference type="InterPro" id="IPR001128">
    <property type="entry name" value="Cyt_P450"/>
</dbReference>
<dbReference type="Pfam" id="PF00067">
    <property type="entry name" value="p450"/>
    <property type="match status" value="1"/>
</dbReference>
<dbReference type="OrthoDB" id="3934656at2759"/>
<dbReference type="InterPro" id="IPR050121">
    <property type="entry name" value="Cytochrome_P450_monoxygenase"/>
</dbReference>
<feature type="binding site" description="axial binding residue" evidence="6">
    <location>
        <position position="453"/>
    </location>
    <ligand>
        <name>heme</name>
        <dbReference type="ChEBI" id="CHEBI:30413"/>
    </ligand>
    <ligandPart>
        <name>Fe</name>
        <dbReference type="ChEBI" id="CHEBI:18248"/>
    </ligandPart>
</feature>
<comment type="cofactor">
    <cofactor evidence="6">
        <name>heme</name>
        <dbReference type="ChEBI" id="CHEBI:30413"/>
    </cofactor>
</comment>
<dbReference type="GO" id="GO:0016705">
    <property type="term" value="F:oxidoreductase activity, acting on paired donors, with incorporation or reduction of molecular oxygen"/>
    <property type="evidence" value="ECO:0007669"/>
    <property type="project" value="InterPro"/>
</dbReference>
<name>A0A6A6H4A0_VIRVR</name>
<dbReference type="PANTHER" id="PTHR24305">
    <property type="entry name" value="CYTOCHROME P450"/>
    <property type="match status" value="1"/>
</dbReference>
<dbReference type="Gene3D" id="1.10.630.10">
    <property type="entry name" value="Cytochrome P450"/>
    <property type="match status" value="1"/>
</dbReference>
<evidence type="ECO:0000256" key="4">
    <source>
        <dbReference type="ARBA" id="ARBA00068222"/>
    </source>
</evidence>
<dbReference type="GO" id="GO:0020037">
    <property type="term" value="F:heme binding"/>
    <property type="evidence" value="ECO:0007669"/>
    <property type="project" value="InterPro"/>
</dbReference>
<keyword evidence="7" id="KW-1133">Transmembrane helix</keyword>
<dbReference type="Proteomes" id="UP000800092">
    <property type="component" value="Unassembled WGS sequence"/>
</dbReference>
<dbReference type="PRINTS" id="PR00463">
    <property type="entry name" value="EP450I"/>
</dbReference>
<keyword evidence="9" id="KW-1185">Reference proteome</keyword>
<gene>
    <name evidence="8" type="ORF">EV356DRAFT_449691</name>
</gene>
<dbReference type="PRINTS" id="PR00385">
    <property type="entry name" value="P450"/>
</dbReference>
<dbReference type="InterPro" id="IPR036396">
    <property type="entry name" value="Cyt_P450_sf"/>
</dbReference>
<dbReference type="InterPro" id="IPR002401">
    <property type="entry name" value="Cyt_P450_E_grp-I"/>
</dbReference>
<dbReference type="CDD" id="cd11060">
    <property type="entry name" value="CYP57A1-like"/>
    <property type="match status" value="1"/>
</dbReference>
<evidence type="ECO:0000256" key="3">
    <source>
        <dbReference type="ARBA" id="ARBA00067672"/>
    </source>
</evidence>
<evidence type="ECO:0000313" key="9">
    <source>
        <dbReference type="Proteomes" id="UP000800092"/>
    </source>
</evidence>
<keyword evidence="2" id="KW-0843">Virulence</keyword>
<evidence type="ECO:0000256" key="1">
    <source>
        <dbReference type="ARBA" id="ARBA00004972"/>
    </source>
</evidence>
<evidence type="ECO:0000256" key="7">
    <source>
        <dbReference type="SAM" id="Phobius"/>
    </source>
</evidence>
<evidence type="ECO:0000313" key="8">
    <source>
        <dbReference type="EMBL" id="KAF2232701.1"/>
    </source>
</evidence>
<dbReference type="AlphaFoldDB" id="A0A6A6H4A0"/>
<keyword evidence="6" id="KW-0349">Heme</keyword>
<sequence length="505" mass="57093">MAVLEQLSQYQWYFLGVFLLGLIIHQYRQWARLSAFKGPLLGTFTNLWLPCAILTRRCHLKFDEVNEKYGPLARIGSNLLVTNDPELLIRMSSPKSNYTKAPWYHGSRIQPGHDNVFSSDNEKFHTERKVQLVPGYSGKGNEHLTPSIDSHVQNLIHLIRSKYVSTDKESRPMDLSRKAQYFTLDVITDIAYGQPMGDLVDDDDVYKYIQSTEEMLEVIILLGSMPILNDILKVQWIAELMFPSEKDQTGIGRLIGISKQLVSERFGPKAVQRRDMLGSFIEHGVPEASLVSESLLQILAGSDTSATVIRATMLYLLTNPSVYRRLQAEIDDAAHEGRISRPVVTDTEARALPYLQAVIKEGLRIYPAVTGALTKVVPPEGDTVTLSATNETVFLPGGTEIGYNAWGVHRSRAVFGADADVFRPERWLIPDGTELARMLRSLELVWGYGKYQCLGRQVAMIELNKVFVELFRNFDFALCDPTKPWTSLNVGLWIQRDEWVKVTAR</sequence>
<keyword evidence="7" id="KW-0812">Transmembrane</keyword>
<keyword evidence="6" id="KW-0479">Metal-binding</keyword>
<protein>
    <recommendedName>
        <fullName evidence="4">Cytochrome P450 monooxygenase ABA1</fullName>
    </recommendedName>
    <alternativeName>
        <fullName evidence="5">Abscisic acid biosynthesis protein 1</fullName>
    </alternativeName>
    <alternativeName>
        <fullName evidence="3">Cytochrome P450 monooxygenase aba1</fullName>
    </alternativeName>
</protein>
<dbReference type="EMBL" id="ML991813">
    <property type="protein sequence ID" value="KAF2232701.1"/>
    <property type="molecule type" value="Genomic_DNA"/>
</dbReference>
<evidence type="ECO:0000256" key="5">
    <source>
        <dbReference type="ARBA" id="ARBA00079990"/>
    </source>
</evidence>
<dbReference type="FunFam" id="1.10.630.10:FF:000076">
    <property type="entry name" value="Cytochrome P450 monooxygenase"/>
    <property type="match status" value="1"/>
</dbReference>
<dbReference type="GO" id="GO:0005506">
    <property type="term" value="F:iron ion binding"/>
    <property type="evidence" value="ECO:0007669"/>
    <property type="project" value="InterPro"/>
</dbReference>
<proteinExistence type="predicted"/>
<organism evidence="8 9">
    <name type="scientific">Viridothelium virens</name>
    <name type="common">Speckled blister lichen</name>
    <name type="synonym">Trypethelium virens</name>
    <dbReference type="NCBI Taxonomy" id="1048519"/>
    <lineage>
        <taxon>Eukaryota</taxon>
        <taxon>Fungi</taxon>
        <taxon>Dikarya</taxon>
        <taxon>Ascomycota</taxon>
        <taxon>Pezizomycotina</taxon>
        <taxon>Dothideomycetes</taxon>
        <taxon>Dothideomycetes incertae sedis</taxon>
        <taxon>Trypetheliales</taxon>
        <taxon>Trypetheliaceae</taxon>
        <taxon>Viridothelium</taxon>
    </lineage>
</organism>
<dbReference type="GO" id="GO:0004497">
    <property type="term" value="F:monooxygenase activity"/>
    <property type="evidence" value="ECO:0007669"/>
    <property type="project" value="InterPro"/>
</dbReference>
<reference evidence="8" key="1">
    <citation type="journal article" date="2020" name="Stud. Mycol.">
        <title>101 Dothideomycetes genomes: a test case for predicting lifestyles and emergence of pathogens.</title>
        <authorList>
            <person name="Haridas S."/>
            <person name="Albert R."/>
            <person name="Binder M."/>
            <person name="Bloem J."/>
            <person name="Labutti K."/>
            <person name="Salamov A."/>
            <person name="Andreopoulos B."/>
            <person name="Baker S."/>
            <person name="Barry K."/>
            <person name="Bills G."/>
            <person name="Bluhm B."/>
            <person name="Cannon C."/>
            <person name="Castanera R."/>
            <person name="Culley D."/>
            <person name="Daum C."/>
            <person name="Ezra D."/>
            <person name="Gonzalez J."/>
            <person name="Henrissat B."/>
            <person name="Kuo A."/>
            <person name="Liang C."/>
            <person name="Lipzen A."/>
            <person name="Lutzoni F."/>
            <person name="Magnuson J."/>
            <person name="Mondo S."/>
            <person name="Nolan M."/>
            <person name="Ohm R."/>
            <person name="Pangilinan J."/>
            <person name="Park H.-J."/>
            <person name="Ramirez L."/>
            <person name="Alfaro M."/>
            <person name="Sun H."/>
            <person name="Tritt A."/>
            <person name="Yoshinaga Y."/>
            <person name="Zwiers L.-H."/>
            <person name="Turgeon B."/>
            <person name="Goodwin S."/>
            <person name="Spatafora J."/>
            <person name="Crous P."/>
            <person name="Grigoriev I."/>
        </authorList>
    </citation>
    <scope>NUCLEOTIDE SEQUENCE</scope>
    <source>
        <strain evidence="8">Tuck. ex Michener</strain>
    </source>
</reference>
<accession>A0A6A6H4A0</accession>
<comment type="pathway">
    <text evidence="1">Hormone biosynthesis.</text>
</comment>
<dbReference type="SUPFAM" id="SSF48264">
    <property type="entry name" value="Cytochrome P450"/>
    <property type="match status" value="1"/>
</dbReference>